<keyword evidence="2" id="KW-0812">Transmembrane</keyword>
<evidence type="ECO:0000259" key="3">
    <source>
        <dbReference type="Pfam" id="PF01882"/>
    </source>
</evidence>
<sequence>MLTRRGGAFVAVGIAGFALAWSFGARSLNAVVGPILVALLVGYIQLKRTSHPQLDVSVPSVGSREDEVTITLDFSAPDPFAGTVELELDDGLEYDGGPVKSSIGETTVEFDVRLAKRGEQSIGPVRIVGKDVFGLFKRTFTHQVRETILVFPRIRPVDGDATVRALQDAHVNAARREFEQLREYQTGDPLRDVHWKSSAKRPVGEMLVRQFEAQAESERIEIVAEANAGRVDTVADATASIASALLDGGVAVGVTTPEGRVAPDGATEQRTKILTLLAHMESGRVHERERARADVLVRGPTDREHAEIQWGGDTMSFDEFASGGARTTAPHTARADGGETR</sequence>
<dbReference type="Proteomes" id="UP000184203">
    <property type="component" value="Unassembled WGS sequence"/>
</dbReference>
<dbReference type="EMBL" id="FRAN01000003">
    <property type="protein sequence ID" value="SHK86425.1"/>
    <property type="molecule type" value="Genomic_DNA"/>
</dbReference>
<protein>
    <recommendedName>
        <fullName evidence="3">DUF58 domain-containing protein</fullName>
    </recommendedName>
</protein>
<evidence type="ECO:0000313" key="5">
    <source>
        <dbReference type="EMBL" id="SHK86425.1"/>
    </source>
</evidence>
<keyword evidence="2" id="KW-1133">Transmembrane helix</keyword>
<reference evidence="7" key="3">
    <citation type="submission" date="2016-11" db="EMBL/GenBank/DDBJ databases">
        <authorList>
            <person name="Varghese N."/>
            <person name="Submissions S."/>
        </authorList>
    </citation>
    <scope>NUCLEOTIDE SEQUENCE [LARGE SCALE GENOMIC DNA]</scope>
    <source>
        <strain evidence="7">DX253</strain>
    </source>
</reference>
<dbReference type="PANTHER" id="PTHR34351">
    <property type="entry name" value="SLR1927 PROTEIN-RELATED"/>
    <property type="match status" value="1"/>
</dbReference>
<accession>E7QTV7</accession>
<name>E7QTV7_HALPU</name>
<reference evidence="5" key="2">
    <citation type="submission" date="2016-11" db="EMBL/GenBank/DDBJ databases">
        <authorList>
            <person name="Jaros S."/>
            <person name="Januszkiewicz K."/>
            <person name="Wedrychowicz H."/>
        </authorList>
    </citation>
    <scope>NUCLEOTIDE SEQUENCE [LARGE SCALE GENOMIC DNA]</scope>
    <source>
        <strain evidence="5">DX253</strain>
    </source>
</reference>
<gene>
    <name evidence="5" type="ORF">SAMN05444342_2440</name>
    <name evidence="4" type="ORF">ZOD2009_11185</name>
</gene>
<dbReference type="OrthoDB" id="313155at2157"/>
<dbReference type="eggNOG" id="arCOG02744">
    <property type="taxonomic scope" value="Archaea"/>
</dbReference>
<feature type="domain" description="DUF58" evidence="3">
    <location>
        <begin position="181"/>
        <end position="264"/>
    </location>
</feature>
<dbReference type="PANTHER" id="PTHR34351:SF1">
    <property type="entry name" value="SLR1927 PROTEIN"/>
    <property type="match status" value="1"/>
</dbReference>
<dbReference type="RefSeq" id="WP_007979763.1">
    <property type="nucleotide sequence ID" value="NZ_AEMG01000009.1"/>
</dbReference>
<reference evidence="4 6" key="1">
    <citation type="journal article" date="2014" name="ISME J.">
        <title>Trehalose/2-sulfotrehalose biosynthesis and glycine-betaine uptake are widely spread mechanisms for osmoadaptation in the Halobacteriales.</title>
        <authorList>
            <person name="Youssef N.H."/>
            <person name="Savage-Ashlock K.N."/>
            <person name="McCully A.L."/>
            <person name="Luedtke B."/>
            <person name="Shaw E.I."/>
            <person name="Hoff W.D."/>
            <person name="Elshahed M.S."/>
        </authorList>
    </citation>
    <scope>NUCLEOTIDE SEQUENCE [LARGE SCALE GENOMIC DNA]</scope>
    <source>
        <strain evidence="4 6">DX253</strain>
    </source>
</reference>
<evidence type="ECO:0000313" key="6">
    <source>
        <dbReference type="Proteomes" id="UP000003751"/>
    </source>
</evidence>
<evidence type="ECO:0000313" key="4">
    <source>
        <dbReference type="EMBL" id="EFW92036.1"/>
    </source>
</evidence>
<evidence type="ECO:0000313" key="7">
    <source>
        <dbReference type="Proteomes" id="UP000184203"/>
    </source>
</evidence>
<keyword evidence="2" id="KW-0472">Membrane</keyword>
<proteinExistence type="predicted"/>
<dbReference type="AlphaFoldDB" id="E7QTV7"/>
<dbReference type="EMBL" id="AEMG01000009">
    <property type="protein sequence ID" value="EFW92036.1"/>
    <property type="molecule type" value="Genomic_DNA"/>
</dbReference>
<feature type="transmembrane region" description="Helical" evidence="2">
    <location>
        <begin position="7"/>
        <end position="24"/>
    </location>
</feature>
<evidence type="ECO:0000256" key="2">
    <source>
        <dbReference type="SAM" id="Phobius"/>
    </source>
</evidence>
<evidence type="ECO:0000256" key="1">
    <source>
        <dbReference type="SAM" id="MobiDB-lite"/>
    </source>
</evidence>
<keyword evidence="7" id="KW-1185">Reference proteome</keyword>
<dbReference type="Pfam" id="PF01882">
    <property type="entry name" value="DUF58"/>
    <property type="match status" value="1"/>
</dbReference>
<dbReference type="Proteomes" id="UP000003751">
    <property type="component" value="Unassembled WGS sequence"/>
</dbReference>
<dbReference type="PATRIC" id="fig|797209.4.peg.2198"/>
<dbReference type="InterPro" id="IPR002881">
    <property type="entry name" value="DUF58"/>
</dbReference>
<dbReference type="STRING" id="797209.GCA_000376445_02560"/>
<feature type="region of interest" description="Disordered" evidence="1">
    <location>
        <begin position="320"/>
        <end position="341"/>
    </location>
</feature>
<organism evidence="4 6">
    <name type="scientific">Haladaptatus paucihalophilus DX253</name>
    <dbReference type="NCBI Taxonomy" id="797209"/>
    <lineage>
        <taxon>Archaea</taxon>
        <taxon>Methanobacteriati</taxon>
        <taxon>Methanobacteriota</taxon>
        <taxon>Stenosarchaea group</taxon>
        <taxon>Halobacteria</taxon>
        <taxon>Halobacteriales</taxon>
        <taxon>Haladaptataceae</taxon>
        <taxon>Haladaptatus</taxon>
    </lineage>
</organism>